<proteinExistence type="predicted"/>
<keyword evidence="3" id="KW-1185">Reference proteome</keyword>
<gene>
    <name evidence="2" type="ORF">SD71_07240</name>
</gene>
<dbReference type="CDD" id="cd07383">
    <property type="entry name" value="MPP_Dcr2"/>
    <property type="match status" value="1"/>
</dbReference>
<evidence type="ECO:0000259" key="1">
    <source>
        <dbReference type="Pfam" id="PF00149"/>
    </source>
</evidence>
<sequence>MGAALSFNANGSFKIVQFTDLHWCGGNDNDSMTAVLMERVLREESPDLAVITGDLIESEQCVDPQASVRQAVAVIESAGVPWAAVFRNHDTEFGITRKELLESLQGFRYGLTESGPETITGVGNYVLRVAGRDGRTSHALFFIDSGSYAAPETGGYAAIENDQIDWFRRESAALSEQNGGAAVPSLAFFHIPLPEYNDVWDSRFCRGSKYEEICCPRVNTGMFDAMVEAGNVIGVCVGHDHANDFCGELQGITLCYGRKTGYNNYSKEGFANGARVIELQEGRSSFRTWLRLETGDCVFQQPSHDSQGRTLQE</sequence>
<feature type="domain" description="Calcineurin-like phosphoesterase" evidence="1">
    <location>
        <begin position="13"/>
        <end position="242"/>
    </location>
</feature>
<dbReference type="RefSeq" id="WP_041061580.1">
    <property type="nucleotide sequence ID" value="NZ_JXAL01000007.1"/>
</dbReference>
<dbReference type="InterPro" id="IPR029052">
    <property type="entry name" value="Metallo-depent_PP-like"/>
</dbReference>
<dbReference type="InterPro" id="IPR011230">
    <property type="entry name" value="PAP14/16/28/29"/>
</dbReference>
<dbReference type="PIRSF" id="PIRSF030250">
    <property type="entry name" value="Ptase_At2g46880"/>
    <property type="match status" value="1"/>
</dbReference>
<protein>
    <submittedName>
        <fullName evidence="2">Metallophosphoesterase</fullName>
    </submittedName>
</protein>
<accession>A0ABR5A7B0</accession>
<dbReference type="InterPro" id="IPR004843">
    <property type="entry name" value="Calcineurin-like_PHP"/>
</dbReference>
<evidence type="ECO:0000313" key="2">
    <source>
        <dbReference type="EMBL" id="KIL36543.1"/>
    </source>
</evidence>
<dbReference type="Pfam" id="PF00149">
    <property type="entry name" value="Metallophos"/>
    <property type="match status" value="1"/>
</dbReference>
<dbReference type="SUPFAM" id="SSF56300">
    <property type="entry name" value="Metallo-dependent phosphatases"/>
    <property type="match status" value="1"/>
</dbReference>
<reference evidence="2 3" key="1">
    <citation type="submission" date="2014-12" db="EMBL/GenBank/DDBJ databases">
        <title>Draft genome sequence of Cohnella kolymensis strain B-2846.</title>
        <authorList>
            <person name="Karlyshev A.V."/>
            <person name="Kudryashova E.B."/>
        </authorList>
    </citation>
    <scope>NUCLEOTIDE SEQUENCE [LARGE SCALE GENOMIC DNA]</scope>
    <source>
        <strain evidence="2 3">VKM B-2846</strain>
    </source>
</reference>
<dbReference type="Gene3D" id="3.60.21.10">
    <property type="match status" value="1"/>
</dbReference>
<dbReference type="PANTHER" id="PTHR32440:SF0">
    <property type="entry name" value="PHOSPHATASE DCR2-RELATED"/>
    <property type="match status" value="1"/>
</dbReference>
<dbReference type="PANTHER" id="PTHR32440">
    <property type="entry name" value="PHOSPHATASE DCR2-RELATED-RELATED"/>
    <property type="match status" value="1"/>
</dbReference>
<dbReference type="EMBL" id="JXAL01000007">
    <property type="protein sequence ID" value="KIL36543.1"/>
    <property type="molecule type" value="Genomic_DNA"/>
</dbReference>
<organism evidence="2 3">
    <name type="scientific">Cohnella kolymensis</name>
    <dbReference type="NCBI Taxonomy" id="1590652"/>
    <lineage>
        <taxon>Bacteria</taxon>
        <taxon>Bacillati</taxon>
        <taxon>Bacillota</taxon>
        <taxon>Bacilli</taxon>
        <taxon>Bacillales</taxon>
        <taxon>Paenibacillaceae</taxon>
        <taxon>Cohnella</taxon>
    </lineage>
</organism>
<dbReference type="Proteomes" id="UP000054526">
    <property type="component" value="Unassembled WGS sequence"/>
</dbReference>
<evidence type="ECO:0000313" key="3">
    <source>
        <dbReference type="Proteomes" id="UP000054526"/>
    </source>
</evidence>
<name>A0ABR5A7B0_9BACL</name>
<comment type="caution">
    <text evidence="2">The sequence shown here is derived from an EMBL/GenBank/DDBJ whole genome shotgun (WGS) entry which is preliminary data.</text>
</comment>